<dbReference type="NCBIfam" id="TIGR00182">
    <property type="entry name" value="plsX"/>
    <property type="match status" value="1"/>
</dbReference>
<dbReference type="Proteomes" id="UP000732377">
    <property type="component" value="Unassembled WGS sequence"/>
</dbReference>
<comment type="catalytic activity">
    <reaction evidence="1 10">
        <text>a fatty acyl-[ACP] + phosphate = an acyl phosphate + holo-[ACP]</text>
        <dbReference type="Rhea" id="RHEA:42292"/>
        <dbReference type="Rhea" id="RHEA-COMP:9685"/>
        <dbReference type="Rhea" id="RHEA-COMP:14125"/>
        <dbReference type="ChEBI" id="CHEBI:43474"/>
        <dbReference type="ChEBI" id="CHEBI:59918"/>
        <dbReference type="ChEBI" id="CHEBI:64479"/>
        <dbReference type="ChEBI" id="CHEBI:138651"/>
        <dbReference type="EC" id="2.3.1.274"/>
    </reaction>
</comment>
<comment type="subcellular location">
    <subcellularLocation>
        <location evidence="10">Cytoplasm</location>
    </subcellularLocation>
    <text evidence="10">Associated with the membrane possibly through PlsY.</text>
</comment>
<dbReference type="PANTHER" id="PTHR30100:SF1">
    <property type="entry name" value="PHOSPHATE ACYLTRANSFERASE"/>
    <property type="match status" value="1"/>
</dbReference>
<dbReference type="PANTHER" id="PTHR30100">
    <property type="entry name" value="FATTY ACID/PHOSPHOLIPID SYNTHESIS PROTEIN PLSX"/>
    <property type="match status" value="1"/>
</dbReference>
<evidence type="ECO:0000256" key="2">
    <source>
        <dbReference type="ARBA" id="ARBA00022490"/>
    </source>
</evidence>
<keyword evidence="11" id="KW-0012">Acyltransferase</keyword>
<proteinExistence type="inferred from homology"/>
<accession>A0A953I0P3</accession>
<evidence type="ECO:0000256" key="4">
    <source>
        <dbReference type="ARBA" id="ARBA00022679"/>
    </source>
</evidence>
<evidence type="ECO:0000313" key="12">
    <source>
        <dbReference type="Proteomes" id="UP000732377"/>
    </source>
</evidence>
<dbReference type="GO" id="GO:0008654">
    <property type="term" value="P:phospholipid biosynthetic process"/>
    <property type="evidence" value="ECO:0007669"/>
    <property type="project" value="UniProtKB-KW"/>
</dbReference>
<keyword evidence="3 10" id="KW-0444">Lipid biosynthesis</keyword>
<reference evidence="11" key="1">
    <citation type="submission" date="2017-11" db="EMBL/GenBank/DDBJ databases">
        <title>Three new genomes from thermophilic consortium.</title>
        <authorList>
            <person name="Quaggio R."/>
            <person name="Amgarten D."/>
            <person name="Setubal J.C."/>
        </authorList>
    </citation>
    <scope>NUCLEOTIDE SEQUENCE</scope>
    <source>
        <strain evidence="11">ZCTH01-B2</strain>
    </source>
</reference>
<comment type="pathway">
    <text evidence="10">Lipid metabolism; phospholipid metabolism.</text>
</comment>
<comment type="caution">
    <text evidence="11">The sequence shown here is derived from an EMBL/GenBank/DDBJ whole genome shotgun (WGS) entry which is preliminary data.</text>
</comment>
<evidence type="ECO:0000256" key="5">
    <source>
        <dbReference type="ARBA" id="ARBA00023098"/>
    </source>
</evidence>
<keyword evidence="7 10" id="KW-1208">Phospholipid metabolism</keyword>
<name>A0A953I0P3_SYMTR</name>
<comment type="subunit">
    <text evidence="9 10">Homodimer. Probably interacts with PlsY.</text>
</comment>
<sequence length="346" mass="36346">MGFRIAVDAMGSDAAPAPEVSGTIQAAREWPDLRFVLLGDDPRIRAEAEKAGGLPGNVEVIHTTQVITPDEEPTKAVRSKKDASLTVAARLVKEGQADALLSAGSTGALVVVGTLGIGRMKGIDRPALGTIMPTVKQPVFMLDVGATPDARPEWLVQFALMGDIYAREILGLSRPRVALLSNGTEAEKGNAVVKATYPLLQELPSIHFIGNIEARDVPFGGADVVVADGFPGNVLLKTYEGVAMALFQSLKEALTGSPLTAVGAALAKPGLKKMAKRFDYTEYGGALLLGLKAPVVKCHGSSNARAIYSGLRVMKLALEGRVIDRLAEAIAQLPAKNPKEEGDPPA</sequence>
<organism evidence="11 12">
    <name type="scientific">Symbiobacterium thermophilum</name>
    <dbReference type="NCBI Taxonomy" id="2734"/>
    <lineage>
        <taxon>Bacteria</taxon>
        <taxon>Bacillati</taxon>
        <taxon>Bacillota</taxon>
        <taxon>Clostridia</taxon>
        <taxon>Eubacteriales</taxon>
        <taxon>Symbiobacteriaceae</taxon>
        <taxon>Symbiobacterium</taxon>
    </lineage>
</organism>
<dbReference type="InterPro" id="IPR012281">
    <property type="entry name" value="Phospholipid_synth_PlsX-like"/>
</dbReference>
<evidence type="ECO:0000256" key="9">
    <source>
        <dbReference type="ARBA" id="ARBA00046608"/>
    </source>
</evidence>
<dbReference type="Pfam" id="PF02504">
    <property type="entry name" value="FA_synthesis"/>
    <property type="match status" value="1"/>
</dbReference>
<evidence type="ECO:0000313" key="11">
    <source>
        <dbReference type="EMBL" id="MBY6276227.1"/>
    </source>
</evidence>
<dbReference type="AlphaFoldDB" id="A0A953I0P3"/>
<dbReference type="RefSeq" id="WP_273379229.1">
    <property type="nucleotide sequence ID" value="NZ_PIUK01000066.1"/>
</dbReference>
<evidence type="ECO:0000256" key="6">
    <source>
        <dbReference type="ARBA" id="ARBA00023209"/>
    </source>
</evidence>
<dbReference type="HAMAP" id="MF_00019">
    <property type="entry name" value="PlsX"/>
    <property type="match status" value="1"/>
</dbReference>
<comment type="similarity">
    <text evidence="10">Belongs to the PlsX family.</text>
</comment>
<dbReference type="SUPFAM" id="SSF53659">
    <property type="entry name" value="Isocitrate/Isopropylmalate dehydrogenase-like"/>
    <property type="match status" value="1"/>
</dbReference>
<dbReference type="GO" id="GO:0005737">
    <property type="term" value="C:cytoplasm"/>
    <property type="evidence" value="ECO:0007669"/>
    <property type="project" value="UniProtKB-SubCell"/>
</dbReference>
<comment type="function">
    <text evidence="10">Catalyzes the reversible formation of acyl-phosphate (acyl-PO(4)) from acyl-[acyl-carrier-protein] (acyl-ACP). This enzyme utilizes acyl-ACP as fatty acyl donor, but not acyl-CoA.</text>
</comment>
<dbReference type="GO" id="GO:0043811">
    <property type="term" value="F:phosphate:acyl-[acyl carrier protein] acyltransferase activity"/>
    <property type="evidence" value="ECO:0007669"/>
    <property type="project" value="UniProtKB-UniRule"/>
</dbReference>
<keyword evidence="6 10" id="KW-0594">Phospholipid biosynthesis</keyword>
<dbReference type="EC" id="2.3.1.274" evidence="8 10"/>
<dbReference type="GO" id="GO:0006633">
    <property type="term" value="P:fatty acid biosynthetic process"/>
    <property type="evidence" value="ECO:0007669"/>
    <property type="project" value="UniProtKB-UniRule"/>
</dbReference>
<dbReference type="PIRSF" id="PIRSF002465">
    <property type="entry name" value="Phsphlp_syn_PlsX"/>
    <property type="match status" value="1"/>
</dbReference>
<keyword evidence="5 10" id="KW-0443">Lipid metabolism</keyword>
<dbReference type="EMBL" id="PIUK01000066">
    <property type="protein sequence ID" value="MBY6276227.1"/>
    <property type="molecule type" value="Genomic_DNA"/>
</dbReference>
<gene>
    <name evidence="10" type="primary">plsX</name>
    <name evidence="11" type="ORF">CWE10_08395</name>
</gene>
<dbReference type="InterPro" id="IPR003664">
    <property type="entry name" value="FA_synthesis"/>
</dbReference>
<protein>
    <recommendedName>
        <fullName evidence="8 10">Phosphate acyltransferase</fullName>
        <ecNumber evidence="8 10">2.3.1.274</ecNumber>
    </recommendedName>
    <alternativeName>
        <fullName evidence="10">Acyl-ACP phosphotransacylase</fullName>
    </alternativeName>
    <alternativeName>
        <fullName evidence="10">Acyl-[acyl-carrier-protein]--phosphate acyltransferase</fullName>
    </alternativeName>
    <alternativeName>
        <fullName evidence="10">Phosphate-acyl-ACP acyltransferase</fullName>
    </alternativeName>
</protein>
<keyword evidence="4 10" id="KW-0808">Transferase</keyword>
<evidence type="ECO:0000256" key="8">
    <source>
        <dbReference type="ARBA" id="ARBA00024069"/>
    </source>
</evidence>
<evidence type="ECO:0000256" key="3">
    <source>
        <dbReference type="ARBA" id="ARBA00022516"/>
    </source>
</evidence>
<evidence type="ECO:0000256" key="1">
    <source>
        <dbReference type="ARBA" id="ARBA00001232"/>
    </source>
</evidence>
<dbReference type="Gene3D" id="3.40.718.10">
    <property type="entry name" value="Isopropylmalate Dehydrogenase"/>
    <property type="match status" value="1"/>
</dbReference>
<keyword evidence="2 10" id="KW-0963">Cytoplasm</keyword>
<evidence type="ECO:0000256" key="10">
    <source>
        <dbReference type="HAMAP-Rule" id="MF_00019"/>
    </source>
</evidence>
<evidence type="ECO:0000256" key="7">
    <source>
        <dbReference type="ARBA" id="ARBA00023264"/>
    </source>
</evidence>